<evidence type="ECO:0000313" key="2">
    <source>
        <dbReference type="Proteomes" id="UP000004079"/>
    </source>
</evidence>
<dbReference type="HOGENOM" id="CLU_2684765_0_0_10"/>
<dbReference type="STRING" id="649760.HMPREF0971_02117"/>
<accession>D1QSZ5</accession>
<evidence type="ECO:0000313" key="1">
    <source>
        <dbReference type="EMBL" id="EFB31574.1"/>
    </source>
</evidence>
<sequence length="74" mass="8634">MYYHFFDGKTACLLHGNNIIINVQGGITFVLHHQFLYVAQHLTHAFQVDTMLKSFNKLTGKEFHISFYFPLEIS</sequence>
<comment type="caution">
    <text evidence="1">The sequence shown here is derived from an EMBL/GenBank/DDBJ whole genome shotgun (WGS) entry which is preliminary data.</text>
</comment>
<reference evidence="1 2" key="1">
    <citation type="submission" date="2009-11" db="EMBL/GenBank/DDBJ databases">
        <authorList>
            <person name="Weinstock G."/>
            <person name="Sodergren E."/>
            <person name="Clifton S."/>
            <person name="Fulton L."/>
            <person name="Fulton B."/>
            <person name="Courtney L."/>
            <person name="Fronick C."/>
            <person name="Harrison M."/>
            <person name="Strong C."/>
            <person name="Farmer C."/>
            <person name="Delahaunty K."/>
            <person name="Markovic C."/>
            <person name="Hall O."/>
            <person name="Minx P."/>
            <person name="Tomlinson C."/>
            <person name="Mitreva M."/>
            <person name="Nelson J."/>
            <person name="Hou S."/>
            <person name="Wollam A."/>
            <person name="Pepin K.H."/>
            <person name="Johnson M."/>
            <person name="Bhonagiri V."/>
            <person name="Nash W.E."/>
            <person name="Warren W."/>
            <person name="Chinwalla A."/>
            <person name="Mardis E.R."/>
            <person name="Wilson R.K."/>
        </authorList>
    </citation>
    <scope>NUCLEOTIDE SEQUENCE [LARGE SCALE GENOMIC DNA]</scope>
    <source>
        <strain evidence="1 2">F0302</strain>
    </source>
</reference>
<dbReference type="EMBL" id="ACUZ02000035">
    <property type="protein sequence ID" value="EFB31574.1"/>
    <property type="molecule type" value="Genomic_DNA"/>
</dbReference>
<name>D1QSZ5_9BACT</name>
<organism evidence="1 2">
    <name type="scientific">Segatella oris F0302</name>
    <dbReference type="NCBI Taxonomy" id="649760"/>
    <lineage>
        <taxon>Bacteria</taxon>
        <taxon>Pseudomonadati</taxon>
        <taxon>Bacteroidota</taxon>
        <taxon>Bacteroidia</taxon>
        <taxon>Bacteroidales</taxon>
        <taxon>Prevotellaceae</taxon>
        <taxon>Segatella</taxon>
    </lineage>
</organism>
<dbReference type="AlphaFoldDB" id="D1QSZ5"/>
<proteinExistence type="predicted"/>
<protein>
    <submittedName>
        <fullName evidence="1">Uncharacterized protein</fullName>
    </submittedName>
</protein>
<dbReference type="Proteomes" id="UP000004079">
    <property type="component" value="Unassembled WGS sequence"/>
</dbReference>
<gene>
    <name evidence="1" type="ORF">HMPREF0971_02117</name>
</gene>